<evidence type="ECO:0000313" key="3">
    <source>
        <dbReference type="Proteomes" id="UP000322699"/>
    </source>
</evidence>
<accession>A0A5B1CCX4</accession>
<dbReference type="Proteomes" id="UP000322699">
    <property type="component" value="Unassembled WGS sequence"/>
</dbReference>
<dbReference type="AlphaFoldDB" id="A0A5B1CCX4"/>
<keyword evidence="1" id="KW-1133">Transmembrane helix</keyword>
<dbReference type="RefSeq" id="WP_068265914.1">
    <property type="nucleotide sequence ID" value="NZ_LWSK01000101.1"/>
</dbReference>
<dbReference type="EMBL" id="VRLW01000001">
    <property type="protein sequence ID" value="KAA1258416.1"/>
    <property type="molecule type" value="Genomic_DNA"/>
</dbReference>
<gene>
    <name evidence="2" type="ORF">LF1_09350</name>
</gene>
<evidence type="ECO:0000313" key="2">
    <source>
        <dbReference type="EMBL" id="KAA1258416.1"/>
    </source>
</evidence>
<comment type="caution">
    <text evidence="2">The sequence shown here is derived from an EMBL/GenBank/DDBJ whole genome shotgun (WGS) entry which is preliminary data.</text>
</comment>
<dbReference type="OrthoDB" id="289134at2"/>
<name>A0A5B1CCX4_9BACT</name>
<reference evidence="2 3" key="1">
    <citation type="submission" date="2019-08" db="EMBL/GenBank/DDBJ databases">
        <title>Deep-cultivation of Planctomycetes and their phenomic and genomic characterization uncovers novel biology.</title>
        <authorList>
            <person name="Wiegand S."/>
            <person name="Jogler M."/>
            <person name="Boedeker C."/>
            <person name="Pinto D."/>
            <person name="Vollmers J."/>
            <person name="Rivas-Marin E."/>
            <person name="Kohn T."/>
            <person name="Peeters S.H."/>
            <person name="Heuer A."/>
            <person name="Rast P."/>
            <person name="Oberbeckmann S."/>
            <person name="Bunk B."/>
            <person name="Jeske O."/>
            <person name="Meyerdierks A."/>
            <person name="Storesund J.E."/>
            <person name="Kallscheuer N."/>
            <person name="Luecker S."/>
            <person name="Lage O.M."/>
            <person name="Pohl T."/>
            <person name="Merkel B.J."/>
            <person name="Hornburger P."/>
            <person name="Mueller R.-W."/>
            <person name="Bruemmer F."/>
            <person name="Labrenz M."/>
            <person name="Spormann A.M."/>
            <person name="Op Den Camp H."/>
            <person name="Overmann J."/>
            <person name="Amann R."/>
            <person name="Jetten M.S.M."/>
            <person name="Mascher T."/>
            <person name="Medema M.H."/>
            <person name="Devos D.P."/>
            <person name="Kaster A.-K."/>
            <person name="Ovreas L."/>
            <person name="Rohde M."/>
            <person name="Galperin M.Y."/>
            <person name="Jogler C."/>
        </authorList>
    </citation>
    <scope>NUCLEOTIDE SEQUENCE [LARGE SCALE GENOMIC DNA]</scope>
    <source>
        <strain evidence="2 3">LF1</strain>
    </source>
</reference>
<feature type="transmembrane region" description="Helical" evidence="1">
    <location>
        <begin position="73"/>
        <end position="92"/>
    </location>
</feature>
<organism evidence="2 3">
    <name type="scientific">Rubripirellula obstinata</name>
    <dbReference type="NCBI Taxonomy" id="406547"/>
    <lineage>
        <taxon>Bacteria</taxon>
        <taxon>Pseudomonadati</taxon>
        <taxon>Planctomycetota</taxon>
        <taxon>Planctomycetia</taxon>
        <taxon>Pirellulales</taxon>
        <taxon>Pirellulaceae</taxon>
        <taxon>Rubripirellula</taxon>
    </lineage>
</organism>
<keyword evidence="1" id="KW-0472">Membrane</keyword>
<keyword evidence="1" id="KW-0812">Transmembrane</keyword>
<evidence type="ECO:0000256" key="1">
    <source>
        <dbReference type="SAM" id="Phobius"/>
    </source>
</evidence>
<proteinExistence type="predicted"/>
<protein>
    <submittedName>
        <fullName evidence="2">Uncharacterized protein</fullName>
    </submittedName>
</protein>
<keyword evidence="3" id="KW-1185">Reference proteome</keyword>
<sequence>MSMYRNRYFLAGILLILFGIQFRMIDSFVLNEPTTRMLARVTKSTPVADNSTMTSFMMSVHPSPMKRVKPPRWLGLAMIAVGTVITCHAIVIPRHRHD</sequence>